<protein>
    <submittedName>
        <fullName evidence="1">Uncharacterized protein</fullName>
    </submittedName>
</protein>
<sequence length="96" mass="10598">MVLPSAFSPIKSFLIECRISRTFLDLRGARKSEISKDVNEVLFTMQKPSGSISVTGADYVREPFSTITLGKIRLAGFSDRERRLSSGEPSVNNDDG</sequence>
<gene>
    <name evidence="1" type="ORF">PoB_002715700</name>
</gene>
<proteinExistence type="predicted"/>
<organism evidence="1 2">
    <name type="scientific">Plakobranchus ocellatus</name>
    <dbReference type="NCBI Taxonomy" id="259542"/>
    <lineage>
        <taxon>Eukaryota</taxon>
        <taxon>Metazoa</taxon>
        <taxon>Spiralia</taxon>
        <taxon>Lophotrochozoa</taxon>
        <taxon>Mollusca</taxon>
        <taxon>Gastropoda</taxon>
        <taxon>Heterobranchia</taxon>
        <taxon>Euthyneura</taxon>
        <taxon>Panpulmonata</taxon>
        <taxon>Sacoglossa</taxon>
        <taxon>Placobranchoidea</taxon>
        <taxon>Plakobranchidae</taxon>
        <taxon>Plakobranchus</taxon>
    </lineage>
</organism>
<dbReference type="Proteomes" id="UP000735302">
    <property type="component" value="Unassembled WGS sequence"/>
</dbReference>
<evidence type="ECO:0000313" key="2">
    <source>
        <dbReference type="Proteomes" id="UP000735302"/>
    </source>
</evidence>
<evidence type="ECO:0000313" key="1">
    <source>
        <dbReference type="EMBL" id="GFO00652.1"/>
    </source>
</evidence>
<reference evidence="1 2" key="1">
    <citation type="journal article" date="2021" name="Elife">
        <title>Chloroplast acquisition without the gene transfer in kleptoplastic sea slugs, Plakobranchus ocellatus.</title>
        <authorList>
            <person name="Maeda T."/>
            <person name="Takahashi S."/>
            <person name="Yoshida T."/>
            <person name="Shimamura S."/>
            <person name="Takaki Y."/>
            <person name="Nagai Y."/>
            <person name="Toyoda A."/>
            <person name="Suzuki Y."/>
            <person name="Arimoto A."/>
            <person name="Ishii H."/>
            <person name="Satoh N."/>
            <person name="Nishiyama T."/>
            <person name="Hasebe M."/>
            <person name="Maruyama T."/>
            <person name="Minagawa J."/>
            <person name="Obokata J."/>
            <person name="Shigenobu S."/>
        </authorList>
    </citation>
    <scope>NUCLEOTIDE SEQUENCE [LARGE SCALE GENOMIC DNA]</scope>
</reference>
<comment type="caution">
    <text evidence="1">The sequence shown here is derived from an EMBL/GenBank/DDBJ whole genome shotgun (WGS) entry which is preliminary data.</text>
</comment>
<accession>A0AAV4A043</accession>
<dbReference type="AlphaFoldDB" id="A0AAV4A043"/>
<dbReference type="EMBL" id="BLXT01003136">
    <property type="protein sequence ID" value="GFO00652.1"/>
    <property type="molecule type" value="Genomic_DNA"/>
</dbReference>
<name>A0AAV4A043_9GAST</name>
<keyword evidence="2" id="KW-1185">Reference proteome</keyword>